<feature type="transmembrane region" description="Helical" evidence="8">
    <location>
        <begin position="119"/>
        <end position="136"/>
    </location>
</feature>
<dbReference type="PANTHER" id="PTHR34975:SF2">
    <property type="entry name" value="SPORE GERMINATION PROTEIN A2"/>
    <property type="match status" value="1"/>
</dbReference>
<dbReference type="RefSeq" id="WP_185138242.1">
    <property type="nucleotide sequence ID" value="NZ_BORM01000016.1"/>
</dbReference>
<dbReference type="InterPro" id="IPR004761">
    <property type="entry name" value="Spore_GerAB"/>
</dbReference>
<proteinExistence type="inferred from homology"/>
<evidence type="ECO:0000256" key="4">
    <source>
        <dbReference type="ARBA" id="ARBA00022544"/>
    </source>
</evidence>
<dbReference type="Proteomes" id="UP000553776">
    <property type="component" value="Unassembled WGS sequence"/>
</dbReference>
<keyword evidence="6 8" id="KW-1133">Transmembrane helix</keyword>
<sequence>MKKYAFNEITTIQYISLINGMTVSFGFIEIPADLHKKAGTGGLISLLLGTLVTMAASLIVVQIMRRFPNGTILDMLTRRVGKWAGRLAAVVIAAYFLFYGYIGIVYSTRVIKARVLQETPAYITLFLLLIPTYVVARNGFRVLGRYAELSIWLSLWIPFVFLLVWRHTNWNYLFPLLERGWLPILKAVPDTFFYFLGFFATTLFYPFLQKKEKASFAILTANGLTMLSYLFITILSFIFFSPEEMKEVNQPSIYMLKTIELRFIEQVEGLFIVMYMLIFSMSWIPPFLLSSFCAAWLFGRADHRLFLRVLMIGIVLFSCFYVPGLNTTYALSDKLTKVGTVLEYALPVPLLLFFMLQARISRKRSRRRRL</sequence>
<comment type="caution">
    <text evidence="9">The sequence shown here is derived from an EMBL/GenBank/DDBJ whole genome shotgun (WGS) entry which is preliminary data.</text>
</comment>
<keyword evidence="5 8" id="KW-0812">Transmembrane</keyword>
<dbReference type="Pfam" id="PF03845">
    <property type="entry name" value="Spore_permease"/>
    <property type="match status" value="1"/>
</dbReference>
<feature type="transmembrane region" description="Helical" evidence="8">
    <location>
        <begin position="143"/>
        <end position="165"/>
    </location>
</feature>
<evidence type="ECO:0000256" key="2">
    <source>
        <dbReference type="ARBA" id="ARBA00007998"/>
    </source>
</evidence>
<evidence type="ECO:0000256" key="6">
    <source>
        <dbReference type="ARBA" id="ARBA00022989"/>
    </source>
</evidence>
<keyword evidence="7 8" id="KW-0472">Membrane</keyword>
<keyword evidence="4" id="KW-0309">Germination</keyword>
<comment type="subcellular location">
    <subcellularLocation>
        <location evidence="1">Membrane</location>
        <topology evidence="1">Multi-pass membrane protein</topology>
    </subcellularLocation>
</comment>
<reference evidence="9 10" key="1">
    <citation type="submission" date="2020-08" db="EMBL/GenBank/DDBJ databases">
        <title>Cohnella phylogeny.</title>
        <authorList>
            <person name="Dunlap C."/>
        </authorList>
    </citation>
    <scope>NUCLEOTIDE SEQUENCE [LARGE SCALE GENOMIC DNA]</scope>
    <source>
        <strain evidence="9 10">DSM 25239</strain>
    </source>
</reference>
<keyword evidence="10" id="KW-1185">Reference proteome</keyword>
<keyword evidence="3" id="KW-0813">Transport</keyword>
<evidence type="ECO:0000313" key="9">
    <source>
        <dbReference type="EMBL" id="MBB6694270.1"/>
    </source>
</evidence>
<dbReference type="EMBL" id="JACJVR010000088">
    <property type="protein sequence ID" value="MBB6694270.1"/>
    <property type="molecule type" value="Genomic_DNA"/>
</dbReference>
<dbReference type="PANTHER" id="PTHR34975">
    <property type="entry name" value="SPORE GERMINATION PROTEIN A2"/>
    <property type="match status" value="1"/>
</dbReference>
<name>A0A841U8J2_9BACL</name>
<dbReference type="NCBIfam" id="TIGR00912">
    <property type="entry name" value="2A0309"/>
    <property type="match status" value="1"/>
</dbReference>
<feature type="transmembrane region" description="Helical" evidence="8">
    <location>
        <begin position="83"/>
        <end position="107"/>
    </location>
</feature>
<protein>
    <submittedName>
        <fullName evidence="9">Endospore germination permease</fullName>
    </submittedName>
</protein>
<accession>A0A841U8J2</accession>
<evidence type="ECO:0000256" key="5">
    <source>
        <dbReference type="ARBA" id="ARBA00022692"/>
    </source>
</evidence>
<feature type="transmembrane region" description="Helical" evidence="8">
    <location>
        <begin position="191"/>
        <end position="208"/>
    </location>
</feature>
<evidence type="ECO:0000256" key="1">
    <source>
        <dbReference type="ARBA" id="ARBA00004141"/>
    </source>
</evidence>
<feature type="transmembrane region" description="Helical" evidence="8">
    <location>
        <begin position="12"/>
        <end position="30"/>
    </location>
</feature>
<evidence type="ECO:0000256" key="8">
    <source>
        <dbReference type="SAM" id="Phobius"/>
    </source>
</evidence>
<feature type="transmembrane region" description="Helical" evidence="8">
    <location>
        <begin position="215"/>
        <end position="240"/>
    </location>
</feature>
<dbReference type="GO" id="GO:0009847">
    <property type="term" value="P:spore germination"/>
    <property type="evidence" value="ECO:0007669"/>
    <property type="project" value="InterPro"/>
</dbReference>
<feature type="transmembrane region" description="Helical" evidence="8">
    <location>
        <begin position="344"/>
        <end position="360"/>
    </location>
</feature>
<gene>
    <name evidence="9" type="ORF">H7B90_23015</name>
</gene>
<dbReference type="AlphaFoldDB" id="A0A841U8J2"/>
<feature type="transmembrane region" description="Helical" evidence="8">
    <location>
        <begin position="272"/>
        <end position="298"/>
    </location>
</feature>
<feature type="transmembrane region" description="Helical" evidence="8">
    <location>
        <begin position="42"/>
        <end position="63"/>
    </location>
</feature>
<organism evidence="9 10">
    <name type="scientific">Cohnella xylanilytica</name>
    <dbReference type="NCBI Taxonomy" id="557555"/>
    <lineage>
        <taxon>Bacteria</taxon>
        <taxon>Bacillati</taxon>
        <taxon>Bacillota</taxon>
        <taxon>Bacilli</taxon>
        <taxon>Bacillales</taxon>
        <taxon>Paenibacillaceae</taxon>
        <taxon>Cohnella</taxon>
    </lineage>
</organism>
<feature type="transmembrane region" description="Helical" evidence="8">
    <location>
        <begin position="305"/>
        <end position="324"/>
    </location>
</feature>
<comment type="similarity">
    <text evidence="2">Belongs to the amino acid-polyamine-organocation (APC) superfamily. Spore germination protein (SGP) (TC 2.A.3.9) family.</text>
</comment>
<evidence type="ECO:0000313" key="10">
    <source>
        <dbReference type="Proteomes" id="UP000553776"/>
    </source>
</evidence>
<dbReference type="GO" id="GO:0016020">
    <property type="term" value="C:membrane"/>
    <property type="evidence" value="ECO:0007669"/>
    <property type="project" value="UniProtKB-SubCell"/>
</dbReference>
<evidence type="ECO:0000256" key="7">
    <source>
        <dbReference type="ARBA" id="ARBA00023136"/>
    </source>
</evidence>
<evidence type="ECO:0000256" key="3">
    <source>
        <dbReference type="ARBA" id="ARBA00022448"/>
    </source>
</evidence>
<dbReference type="Gene3D" id="1.20.1740.10">
    <property type="entry name" value="Amino acid/polyamine transporter I"/>
    <property type="match status" value="1"/>
</dbReference>